<dbReference type="EMBL" id="CAXAMN010007236">
    <property type="protein sequence ID" value="CAK9020912.1"/>
    <property type="molecule type" value="Genomic_DNA"/>
</dbReference>
<comment type="caution">
    <text evidence="2">The sequence shown here is derived from an EMBL/GenBank/DDBJ whole genome shotgun (WGS) entry which is preliminary data.</text>
</comment>
<proteinExistence type="predicted"/>
<feature type="region of interest" description="Disordered" evidence="1">
    <location>
        <begin position="110"/>
        <end position="132"/>
    </location>
</feature>
<feature type="region of interest" description="Disordered" evidence="1">
    <location>
        <begin position="1"/>
        <end position="82"/>
    </location>
</feature>
<organism evidence="2 3">
    <name type="scientific">Durusdinium trenchii</name>
    <dbReference type="NCBI Taxonomy" id="1381693"/>
    <lineage>
        <taxon>Eukaryota</taxon>
        <taxon>Sar</taxon>
        <taxon>Alveolata</taxon>
        <taxon>Dinophyceae</taxon>
        <taxon>Suessiales</taxon>
        <taxon>Symbiodiniaceae</taxon>
        <taxon>Durusdinium</taxon>
    </lineage>
</organism>
<feature type="compositionally biased region" description="Basic and acidic residues" evidence="1">
    <location>
        <begin position="123"/>
        <end position="132"/>
    </location>
</feature>
<evidence type="ECO:0000313" key="3">
    <source>
        <dbReference type="Proteomes" id="UP001642484"/>
    </source>
</evidence>
<accession>A0ABP0K2Y2</accession>
<keyword evidence="3" id="KW-1185">Reference proteome</keyword>
<gene>
    <name evidence="2" type="ORF">CCMP2556_LOCUS14242</name>
</gene>
<dbReference type="Proteomes" id="UP001642484">
    <property type="component" value="Unassembled WGS sequence"/>
</dbReference>
<protein>
    <submittedName>
        <fullName evidence="2">Uncharacterized protein</fullName>
    </submittedName>
</protein>
<name>A0ABP0K2Y2_9DINO</name>
<reference evidence="2 3" key="1">
    <citation type="submission" date="2024-02" db="EMBL/GenBank/DDBJ databases">
        <authorList>
            <person name="Chen Y."/>
            <person name="Shah S."/>
            <person name="Dougan E. K."/>
            <person name="Thang M."/>
            <person name="Chan C."/>
        </authorList>
    </citation>
    <scope>NUCLEOTIDE SEQUENCE [LARGE SCALE GENOMIC DNA]</scope>
</reference>
<sequence length="205" mass="22175">MPLFQPEGPEKQRRPKRKEPPSAVLDRSDEGDGALSRPGSLFQAEPEEGLQVVKSKPSGSKKQLFDPESESSDGECSRDSDALEDTLSSAALNFGWHKLHEAAKARFAKEVSAAGKQEKPKRHYDNSKRAARAAYERTAGKFKENGLSSERITGVRAALQPLPWHSADSQAPGVGDPVYRLHPSVVASLAPSVPLRAAFGGARHV</sequence>
<evidence type="ECO:0000256" key="1">
    <source>
        <dbReference type="SAM" id="MobiDB-lite"/>
    </source>
</evidence>
<evidence type="ECO:0000313" key="2">
    <source>
        <dbReference type="EMBL" id="CAK9020912.1"/>
    </source>
</evidence>